<reference evidence="2 3" key="2">
    <citation type="journal article" date="2011" name="J. Bacteriol.">
        <title>Complete genome sequence of the anaerobic, halophilic alkalithermophile Natranaerobius thermophilus JW/NM-WN-LF.</title>
        <authorList>
            <person name="Zhao B."/>
            <person name="Mesbah N.M."/>
            <person name="Dalin E."/>
            <person name="Goodwin L."/>
            <person name="Nolan M."/>
            <person name="Pitluck S."/>
            <person name="Chertkov O."/>
            <person name="Brettin T.S."/>
            <person name="Han J."/>
            <person name="Larimer F.W."/>
            <person name="Land M.L."/>
            <person name="Hauser L."/>
            <person name="Kyrpides N."/>
            <person name="Wiegel J."/>
        </authorList>
    </citation>
    <scope>NUCLEOTIDE SEQUENCE [LARGE SCALE GENOMIC DNA]</scope>
    <source>
        <strain evidence="3">ATCC BAA-1301 / DSM 18059 / JW/NM-WN-LF</strain>
    </source>
</reference>
<feature type="domain" description="Methyltransferase" evidence="1">
    <location>
        <begin position="100"/>
        <end position="172"/>
    </location>
</feature>
<evidence type="ECO:0000259" key="1">
    <source>
        <dbReference type="Pfam" id="PF13649"/>
    </source>
</evidence>
<dbReference type="AlphaFoldDB" id="B2A6Q4"/>
<dbReference type="eggNOG" id="COG0500">
    <property type="taxonomic scope" value="Bacteria"/>
</dbReference>
<dbReference type="Pfam" id="PF13649">
    <property type="entry name" value="Methyltransf_25"/>
    <property type="match status" value="1"/>
</dbReference>
<dbReference type="EMBL" id="CP001034">
    <property type="protein sequence ID" value="ACB84187.1"/>
    <property type="molecule type" value="Genomic_DNA"/>
</dbReference>
<protein>
    <recommendedName>
        <fullName evidence="1">Methyltransferase domain-containing protein</fullName>
    </recommendedName>
</protein>
<keyword evidence="3" id="KW-1185">Reference proteome</keyword>
<dbReference type="HOGENOM" id="CLU_653327_0_0_9"/>
<dbReference type="Gene3D" id="3.40.50.150">
    <property type="entry name" value="Vaccinia Virus protein VP39"/>
    <property type="match status" value="1"/>
</dbReference>
<accession>B2A6Q4</accession>
<dbReference type="STRING" id="457570.Nther_0592"/>
<proteinExistence type="predicted"/>
<evidence type="ECO:0000313" key="3">
    <source>
        <dbReference type="Proteomes" id="UP000001683"/>
    </source>
</evidence>
<dbReference type="OrthoDB" id="9777497at2"/>
<dbReference type="SUPFAM" id="SSF53335">
    <property type="entry name" value="S-adenosyl-L-methionine-dependent methyltransferases"/>
    <property type="match status" value="1"/>
</dbReference>
<reference evidence="2 3" key="1">
    <citation type="submission" date="2008-04" db="EMBL/GenBank/DDBJ databases">
        <title>Complete sequence of chromosome of Natranaerobius thermophilus JW/NM-WN-LF.</title>
        <authorList>
            <consortium name="US DOE Joint Genome Institute"/>
            <person name="Copeland A."/>
            <person name="Lucas S."/>
            <person name="Lapidus A."/>
            <person name="Glavina del Rio T."/>
            <person name="Dalin E."/>
            <person name="Tice H."/>
            <person name="Bruce D."/>
            <person name="Goodwin L."/>
            <person name="Pitluck S."/>
            <person name="Chertkov O."/>
            <person name="Brettin T."/>
            <person name="Detter J.C."/>
            <person name="Han C."/>
            <person name="Kuske C.R."/>
            <person name="Schmutz J."/>
            <person name="Larimer F."/>
            <person name="Land M."/>
            <person name="Hauser L."/>
            <person name="Kyrpides N."/>
            <person name="Lykidis A."/>
            <person name="Mesbah N.M."/>
            <person name="Wiegel J."/>
        </authorList>
    </citation>
    <scope>NUCLEOTIDE SEQUENCE [LARGE SCALE GENOMIC DNA]</scope>
    <source>
        <strain evidence="3">ATCC BAA-1301 / DSM 18059 / JW/NM-WN-LF</strain>
    </source>
</reference>
<dbReference type="InterPro" id="IPR041698">
    <property type="entry name" value="Methyltransf_25"/>
</dbReference>
<dbReference type="KEGG" id="nth:Nther_0592"/>
<sequence length="422" mass="49043">MRADQAYREAIRYYGGHQYISKLRGKYDNVRLFWEDYTTGYYLKPYLRRMVSEKQELGQGLRVCELGCGAGDGYDFLTRLSRERVLDQADTKVISNQDLAFYKGVDLNNDLITEANNRFQDHSKVKFTQGDISQGLPVESGEFPYDLYFTAYATLSHCNDQELEKLFSDIAVHGRNGSIIVGDWLGRYSYEWQSLWTQHPENKPFVSYKLNFYSDQAKNVSTFPMRVMTPEEITEIVDRVSERTGIKLKIKKIFDRSLFVGRHIETGDYNDYPQPLRSMVNSLHEPGHRTYLPNLLVDYITRPGYTWQNNRLKDLEKSWNSLIRYTIKLLQAIADRNKQQPGDDIIGENIQLPDPPDTNSSALRQAYQVIRRTIENSYYFYGDVRADIIENQLGCCLRNLEMKYQQGEGLGHSIVSIIQVIK</sequence>
<dbReference type="RefSeq" id="WP_012447072.1">
    <property type="nucleotide sequence ID" value="NC_010718.1"/>
</dbReference>
<dbReference type="InterPro" id="IPR029063">
    <property type="entry name" value="SAM-dependent_MTases_sf"/>
</dbReference>
<organism evidence="2 3">
    <name type="scientific">Natranaerobius thermophilus (strain ATCC BAA-1301 / DSM 18059 / JW/NM-WN-LF)</name>
    <dbReference type="NCBI Taxonomy" id="457570"/>
    <lineage>
        <taxon>Bacteria</taxon>
        <taxon>Bacillati</taxon>
        <taxon>Bacillota</taxon>
        <taxon>Clostridia</taxon>
        <taxon>Natranaerobiales</taxon>
        <taxon>Natranaerobiaceae</taxon>
        <taxon>Natranaerobius</taxon>
    </lineage>
</organism>
<dbReference type="Proteomes" id="UP000001683">
    <property type="component" value="Chromosome"/>
</dbReference>
<evidence type="ECO:0000313" key="2">
    <source>
        <dbReference type="EMBL" id="ACB84187.1"/>
    </source>
</evidence>
<gene>
    <name evidence="2" type="ordered locus">Nther_0592</name>
</gene>
<dbReference type="InParanoid" id="B2A6Q4"/>
<name>B2A6Q4_NATTJ</name>